<proteinExistence type="predicted"/>
<dbReference type="GO" id="GO:0020037">
    <property type="term" value="F:heme binding"/>
    <property type="evidence" value="ECO:0007669"/>
    <property type="project" value="InterPro"/>
</dbReference>
<dbReference type="EMBL" id="JACHHZ010000006">
    <property type="protein sequence ID" value="MBB6095733.1"/>
    <property type="molecule type" value="Genomic_DNA"/>
</dbReference>
<dbReference type="RefSeq" id="WP_184335130.1">
    <property type="nucleotide sequence ID" value="NZ_JACHHZ010000006.1"/>
</dbReference>
<gene>
    <name evidence="8" type="ORF">HNQ60_004624</name>
</gene>
<evidence type="ECO:0000256" key="4">
    <source>
        <dbReference type="PROSITE-ProRule" id="PRU00433"/>
    </source>
</evidence>
<dbReference type="PANTHER" id="PTHR30600">
    <property type="entry name" value="CYTOCHROME C PEROXIDASE-RELATED"/>
    <property type="match status" value="1"/>
</dbReference>
<evidence type="ECO:0000256" key="6">
    <source>
        <dbReference type="SAM" id="Phobius"/>
    </source>
</evidence>
<comment type="caution">
    <text evidence="8">The sequence shown here is derived from an EMBL/GenBank/DDBJ whole genome shotgun (WGS) entry which is preliminary data.</text>
</comment>
<dbReference type="AlphaFoldDB" id="A0A841HSI1"/>
<name>A0A841HSI1_9GAMM</name>
<dbReference type="Gene3D" id="1.10.760.10">
    <property type="entry name" value="Cytochrome c-like domain"/>
    <property type="match status" value="1"/>
</dbReference>
<keyword evidence="6" id="KW-0472">Membrane</keyword>
<organism evidence="8 9">
    <name type="scientific">Povalibacter uvarum</name>
    <dbReference type="NCBI Taxonomy" id="732238"/>
    <lineage>
        <taxon>Bacteria</taxon>
        <taxon>Pseudomonadati</taxon>
        <taxon>Pseudomonadota</taxon>
        <taxon>Gammaproteobacteria</taxon>
        <taxon>Steroidobacterales</taxon>
        <taxon>Steroidobacteraceae</taxon>
        <taxon>Povalibacter</taxon>
    </lineage>
</organism>
<dbReference type="InterPro" id="IPR051395">
    <property type="entry name" value="Cytochrome_c_Peroxidase/MauG"/>
</dbReference>
<dbReference type="Proteomes" id="UP000588068">
    <property type="component" value="Unassembled WGS sequence"/>
</dbReference>
<dbReference type="PROSITE" id="PS51007">
    <property type="entry name" value="CYTC"/>
    <property type="match status" value="1"/>
</dbReference>
<accession>A0A841HSI1</accession>
<keyword evidence="1 4" id="KW-0349">Heme</keyword>
<protein>
    <submittedName>
        <fullName evidence="8">Mono/diheme cytochrome c family protein</fullName>
    </submittedName>
</protein>
<dbReference type="InterPro" id="IPR009056">
    <property type="entry name" value="Cyt_c-like_dom"/>
</dbReference>
<dbReference type="PANTHER" id="PTHR30600:SF9">
    <property type="entry name" value="BLR7738 PROTEIN"/>
    <property type="match status" value="1"/>
</dbReference>
<dbReference type="Pfam" id="PF21419">
    <property type="entry name" value="RoxA-like_Cyt-c"/>
    <property type="match status" value="1"/>
</dbReference>
<evidence type="ECO:0000256" key="3">
    <source>
        <dbReference type="ARBA" id="ARBA00023004"/>
    </source>
</evidence>
<evidence type="ECO:0000256" key="1">
    <source>
        <dbReference type="ARBA" id="ARBA00022617"/>
    </source>
</evidence>
<evidence type="ECO:0000256" key="2">
    <source>
        <dbReference type="ARBA" id="ARBA00022723"/>
    </source>
</evidence>
<keyword evidence="2 4" id="KW-0479">Metal-binding</keyword>
<evidence type="ECO:0000259" key="7">
    <source>
        <dbReference type="PROSITE" id="PS51007"/>
    </source>
</evidence>
<dbReference type="SUPFAM" id="SSF46626">
    <property type="entry name" value="Cytochrome c"/>
    <property type="match status" value="1"/>
</dbReference>
<keyword evidence="3 4" id="KW-0408">Iron</keyword>
<evidence type="ECO:0000256" key="5">
    <source>
        <dbReference type="SAM" id="MobiDB-lite"/>
    </source>
</evidence>
<feature type="domain" description="Cytochrome c" evidence="7">
    <location>
        <begin position="312"/>
        <end position="481"/>
    </location>
</feature>
<reference evidence="8 9" key="1">
    <citation type="submission" date="2020-08" db="EMBL/GenBank/DDBJ databases">
        <title>Genomic Encyclopedia of Type Strains, Phase IV (KMG-IV): sequencing the most valuable type-strain genomes for metagenomic binning, comparative biology and taxonomic classification.</title>
        <authorList>
            <person name="Goeker M."/>
        </authorList>
    </citation>
    <scope>NUCLEOTIDE SEQUENCE [LARGE SCALE GENOMIC DNA]</scope>
    <source>
        <strain evidence="8 9">DSM 26723</strain>
    </source>
</reference>
<dbReference type="InterPro" id="IPR036909">
    <property type="entry name" value="Cyt_c-like_dom_sf"/>
</dbReference>
<evidence type="ECO:0000313" key="9">
    <source>
        <dbReference type="Proteomes" id="UP000588068"/>
    </source>
</evidence>
<keyword evidence="9" id="KW-1185">Reference proteome</keyword>
<keyword evidence="6" id="KW-0812">Transmembrane</keyword>
<dbReference type="GO" id="GO:0046872">
    <property type="term" value="F:metal ion binding"/>
    <property type="evidence" value="ECO:0007669"/>
    <property type="project" value="UniProtKB-KW"/>
</dbReference>
<evidence type="ECO:0000313" key="8">
    <source>
        <dbReference type="EMBL" id="MBB6095733.1"/>
    </source>
</evidence>
<feature type="region of interest" description="Disordered" evidence="5">
    <location>
        <begin position="441"/>
        <end position="465"/>
    </location>
</feature>
<dbReference type="GO" id="GO:0009055">
    <property type="term" value="F:electron transfer activity"/>
    <property type="evidence" value="ECO:0007669"/>
    <property type="project" value="InterPro"/>
</dbReference>
<keyword evidence="6" id="KW-1133">Transmembrane helix</keyword>
<feature type="transmembrane region" description="Helical" evidence="6">
    <location>
        <begin position="7"/>
        <end position="26"/>
    </location>
</feature>
<dbReference type="GO" id="GO:0004130">
    <property type="term" value="F:cytochrome-c peroxidase activity"/>
    <property type="evidence" value="ECO:0007669"/>
    <property type="project" value="TreeGrafter"/>
</dbReference>
<sequence>MTKRKLLRVGLILTVLIAIGGLFTWYKFFREEPQPEWITGDPEMRFKYGSIGGERDAGIPYWIFYVLPRMFPEKIPGPNGFASFGFAWEQGQELPVGFVKKVIGFERIGNNCAVCHTGSYRRIADENPTFVTAGPGHTFNLEAMFRFLVDCAKDPRFNADNLMHEIDLVTDLSWIDSAIYRFVLIPITKKRLLEREEQFQWIYRHDFPEWGRGRDDAMNLTKYFMVDTPMDDSIGPTDMPSIWNLKKYDSERVTLNWAGDSHDTYSVIIDSALGLLGARPKSNEEFLAEVKWLQDYLSAKAPPKFPWPIDEAKATAGKAVFDHECARCHASELTGTRMELRGVDTDPERLWTWKKEHAVVANNKVKEFGIDRKGLLEEDLIGYNPAFLDGIWLRAPYLHNGSVPTLRDMLKAPADRPAVFWRGYDVYDPVNVGFISSEAEAGETGTKHDVSQRSNGNGGHLFGTQLPEPDKEVLLEYMKTL</sequence>